<organism evidence="1 2">
    <name type="scientific">Candidatus Niyogibacteria bacterium CG10_big_fil_rev_8_21_14_0_10_46_36</name>
    <dbReference type="NCBI Taxonomy" id="1974726"/>
    <lineage>
        <taxon>Bacteria</taxon>
        <taxon>Candidatus Niyogiibacteriota</taxon>
    </lineage>
</organism>
<evidence type="ECO:0000313" key="2">
    <source>
        <dbReference type="Proteomes" id="UP000231503"/>
    </source>
</evidence>
<proteinExistence type="predicted"/>
<dbReference type="AlphaFoldDB" id="A0A2H0TD43"/>
<gene>
    <name evidence="1" type="ORF">COU47_02800</name>
</gene>
<dbReference type="EMBL" id="PFCO01000006">
    <property type="protein sequence ID" value="PIR69480.1"/>
    <property type="molecule type" value="Genomic_DNA"/>
</dbReference>
<sequence length="310" mass="35990">MSMDILLQRALFLLLCISVFAYLLFSYGTAYAADVSEGSSRDSVLEELKAFERKIGFRKSGRNFQNNSSQDAYYLCYATGKFSLPRTYFGMSFMRGTEKGCGFDVSENDIFVYRVEAIARNNTPVTRSLLESTLERFIFVVFHEDYHEEIPEEARKKPDIDEAAATMMAMAMAIDFARETYGEDSRIYQDLLLEPTLFLQKALIVNKYYEKLDLLYKEYRYSAITEEEATTRKAGFFYLLRNECSSITPPPKTFNQCPNVFNNAGLVLDTAYTRYFPQMYQAWLRHDRNAKKLFEAFQKYLPDMQGVLQD</sequence>
<reference evidence="2" key="1">
    <citation type="submission" date="2017-09" db="EMBL/GenBank/DDBJ databases">
        <title>Depth-based differentiation of microbial function through sediment-hosted aquifers and enrichment of novel symbionts in the deep terrestrial subsurface.</title>
        <authorList>
            <person name="Probst A.J."/>
            <person name="Ladd B."/>
            <person name="Jarett J.K."/>
            <person name="Geller-Mcgrath D.E."/>
            <person name="Sieber C.M.K."/>
            <person name="Emerson J.B."/>
            <person name="Anantharaman K."/>
            <person name="Thomas B.C."/>
            <person name="Malmstrom R."/>
            <person name="Stieglmeier M."/>
            <person name="Klingl A."/>
            <person name="Woyke T."/>
            <person name="Ryan C.M."/>
            <person name="Banfield J.F."/>
        </authorList>
    </citation>
    <scope>NUCLEOTIDE SEQUENCE [LARGE SCALE GENOMIC DNA]</scope>
</reference>
<accession>A0A2H0TD43</accession>
<protein>
    <submittedName>
        <fullName evidence="1">Uncharacterized protein</fullName>
    </submittedName>
</protein>
<evidence type="ECO:0000313" key="1">
    <source>
        <dbReference type="EMBL" id="PIR69480.1"/>
    </source>
</evidence>
<dbReference type="Proteomes" id="UP000231503">
    <property type="component" value="Unassembled WGS sequence"/>
</dbReference>
<name>A0A2H0TD43_9BACT</name>
<comment type="caution">
    <text evidence="1">The sequence shown here is derived from an EMBL/GenBank/DDBJ whole genome shotgun (WGS) entry which is preliminary data.</text>
</comment>